<accession>V5USH9</accession>
<evidence type="ECO:0000313" key="2">
    <source>
        <dbReference type="Proteomes" id="UP000018808"/>
    </source>
</evidence>
<dbReference type="RefSeq" id="YP_009008338.1">
    <property type="nucleotide sequence ID" value="NC_023587.1"/>
</dbReference>
<dbReference type="KEGG" id="vg:18504780"/>
<dbReference type="Proteomes" id="UP000018808">
    <property type="component" value="Segment"/>
</dbReference>
<proteinExistence type="predicted"/>
<organism evidence="1 2">
    <name type="scientific">Synechococcus phage ACG-2014h</name>
    <dbReference type="NCBI Taxonomy" id="1340810"/>
    <lineage>
        <taxon>Viruses</taxon>
        <taxon>Duplodnaviria</taxon>
        <taxon>Heunggongvirae</taxon>
        <taxon>Uroviricota</taxon>
        <taxon>Caudoviricetes</taxon>
        <taxon>Pantevenvirales</taxon>
        <taxon>Kyanoviridae</taxon>
        <taxon>Sedonavirus</taxon>
        <taxon>Sedonavirus tusconh</taxon>
    </lineage>
</organism>
<sequence>MKIKIVHENCDASLAKDTSLPYTAYIVEYPTEGGVQYDIAISSKQVDIFDYYWDKYGGVLNMKQTDGKINPKMWNDPSDPSKKKK</sequence>
<dbReference type="GeneID" id="18504780"/>
<reference evidence="1 2" key="1">
    <citation type="journal article" date="2014" name="Nature">
        <title>Viral tagging reveals discrete populations in Synechococcus viral genome sequence space.</title>
        <authorList>
            <person name="Deng L."/>
            <person name="Ignacio Espinoza J.C."/>
            <person name="Gregory A.C."/>
            <person name="Poulos B.T."/>
            <person name="Weitz J.S."/>
            <person name="Hugenholtz P."/>
            <person name="Sullivan M.B."/>
        </authorList>
    </citation>
    <scope>NUCLEOTIDE SEQUENCE [LARGE SCALE GENOMIC DNA]</scope>
</reference>
<name>V5USH9_9CAUD</name>
<evidence type="ECO:0000313" key="1">
    <source>
        <dbReference type="EMBL" id="AHB80618.1"/>
    </source>
</evidence>
<protein>
    <submittedName>
        <fullName evidence="1">Uncharacterized protein</fullName>
    </submittedName>
</protein>
<gene>
    <name evidence="1" type="ORF">S-MbCM7_204</name>
</gene>
<keyword evidence="2" id="KW-1185">Reference proteome</keyword>
<dbReference type="OrthoDB" id="24279at10239"/>
<dbReference type="EMBL" id="KF156338">
    <property type="protein sequence ID" value="AHB80618.1"/>
    <property type="molecule type" value="Genomic_DNA"/>
</dbReference>